<comment type="caution">
    <text evidence="1">The sequence shown here is derived from an EMBL/GenBank/DDBJ whole genome shotgun (WGS) entry which is preliminary data.</text>
</comment>
<reference evidence="1 2" key="1">
    <citation type="journal article" date="2017" name="ISME J.">
        <title>Energy and carbon metabolisms in a deep terrestrial subsurface fluid microbial community.</title>
        <authorList>
            <person name="Momper L."/>
            <person name="Jungbluth S.P."/>
            <person name="Lee M.D."/>
            <person name="Amend J.P."/>
        </authorList>
    </citation>
    <scope>NUCLEOTIDE SEQUENCE [LARGE SCALE GENOMIC DNA]</scope>
    <source>
        <strain evidence="1">SURF_17</strain>
    </source>
</reference>
<evidence type="ECO:0000313" key="1">
    <source>
        <dbReference type="EMBL" id="RJP71127.1"/>
    </source>
</evidence>
<dbReference type="EMBL" id="QZKI01000062">
    <property type="protein sequence ID" value="RJP71127.1"/>
    <property type="molecule type" value="Genomic_DNA"/>
</dbReference>
<evidence type="ECO:0000313" key="2">
    <source>
        <dbReference type="Proteomes" id="UP000285961"/>
    </source>
</evidence>
<dbReference type="AlphaFoldDB" id="A0A419F007"/>
<proteinExistence type="predicted"/>
<protein>
    <submittedName>
        <fullName evidence="1">Uncharacterized protein</fullName>
    </submittedName>
</protein>
<gene>
    <name evidence="1" type="ORF">C4532_08255</name>
</gene>
<name>A0A419F007_9BACT</name>
<sequence>MKIDKSPTEAARAIKFARFVNFQGLTPKSNSVVLEYIIPVDDTQQGTIGIRHDGGSERAHLIKRL</sequence>
<accession>A0A419F007</accession>
<organism evidence="1 2">
    <name type="scientific">Candidatus Abyssobacteria bacterium SURF_17</name>
    <dbReference type="NCBI Taxonomy" id="2093361"/>
    <lineage>
        <taxon>Bacteria</taxon>
        <taxon>Pseudomonadati</taxon>
        <taxon>Candidatus Hydrogenedentota</taxon>
        <taxon>Candidatus Abyssobacteria</taxon>
    </lineage>
</organism>
<dbReference type="Proteomes" id="UP000285961">
    <property type="component" value="Unassembled WGS sequence"/>
</dbReference>